<dbReference type="OrthoDB" id="2706022at2759"/>
<feature type="region of interest" description="Disordered" evidence="1">
    <location>
        <begin position="1"/>
        <end position="57"/>
    </location>
</feature>
<evidence type="ECO:0000313" key="2">
    <source>
        <dbReference type="EMBL" id="KAG6374449.1"/>
    </source>
</evidence>
<accession>A0A8I2YL42</accession>
<evidence type="ECO:0000313" key="3">
    <source>
        <dbReference type="Proteomes" id="UP000683000"/>
    </source>
</evidence>
<sequence>MPRTNQTDCRPVHDERHINLHRGTPGPYRRDFVPETHHSHAAGPSVEYSATGPSLPQPLPTYPDSQIDLGRSVFDQLWSTISNTTARTTGVRPTHPAMPMDYFDNPDISVNMPLREGHAQLPPLITQYDHVVQSDSLPPFIPYLTTTATAPVLALPQTLDSGSVPVLGPGPIPPFIPYLTTATAPVFAPPQTLDSGFVPTQGPGPIPPFVPYSTIANIAPTPALPQASELGVVRATMPAFSPVAPAPRFPIGHASFTPQLAVQLTSGQKKDVLSNARRGIVMLMFTRSAVQDRSACKHLIDEALSIGLREVVGAAMVEMPKDGEREMKLEMGNVRHYFKKYCLCHVHKQFGLRLPPGCNGSEIEHRAHRVRELLSGFEFLRDHPDSSYFSSSFIEHFVLDALTLSPFSLCEFVRVNSMDNLFSLVGASIIATLHDFSGGKYEPHNVDNATWYGYYLEVKQVIIDMRQAQTSDWLDRLQTNLLARAQASLPSATD</sequence>
<name>A0A8I2YL42_9AGAM</name>
<keyword evidence="3" id="KW-1185">Reference proteome</keyword>
<proteinExistence type="predicted"/>
<dbReference type="Proteomes" id="UP000683000">
    <property type="component" value="Unassembled WGS sequence"/>
</dbReference>
<gene>
    <name evidence="2" type="ORF">JVT61DRAFT_4491</name>
</gene>
<dbReference type="EMBL" id="JAGFBS010000018">
    <property type="protein sequence ID" value="KAG6374449.1"/>
    <property type="molecule type" value="Genomic_DNA"/>
</dbReference>
<comment type="caution">
    <text evidence="2">The sequence shown here is derived from an EMBL/GenBank/DDBJ whole genome shotgun (WGS) entry which is preliminary data.</text>
</comment>
<reference evidence="2" key="1">
    <citation type="submission" date="2021-03" db="EMBL/GenBank/DDBJ databases">
        <title>Evolutionary innovations through gain and loss of genes in the ectomycorrhizal Boletales.</title>
        <authorList>
            <person name="Wu G."/>
            <person name="Miyauchi S."/>
            <person name="Morin E."/>
            <person name="Yang Z.-L."/>
            <person name="Xu J."/>
            <person name="Martin F.M."/>
        </authorList>
    </citation>
    <scope>NUCLEOTIDE SEQUENCE</scope>
    <source>
        <strain evidence="2">BR01</strain>
    </source>
</reference>
<dbReference type="AlphaFoldDB" id="A0A8I2YL42"/>
<organism evidence="2 3">
    <name type="scientific">Boletus reticuloceps</name>
    <dbReference type="NCBI Taxonomy" id="495285"/>
    <lineage>
        <taxon>Eukaryota</taxon>
        <taxon>Fungi</taxon>
        <taxon>Dikarya</taxon>
        <taxon>Basidiomycota</taxon>
        <taxon>Agaricomycotina</taxon>
        <taxon>Agaricomycetes</taxon>
        <taxon>Agaricomycetidae</taxon>
        <taxon>Boletales</taxon>
        <taxon>Boletineae</taxon>
        <taxon>Boletaceae</taxon>
        <taxon>Boletoideae</taxon>
        <taxon>Boletus</taxon>
    </lineage>
</organism>
<evidence type="ECO:0000256" key="1">
    <source>
        <dbReference type="SAM" id="MobiDB-lite"/>
    </source>
</evidence>
<feature type="compositionally biased region" description="Basic and acidic residues" evidence="1">
    <location>
        <begin position="28"/>
        <end position="38"/>
    </location>
</feature>
<protein>
    <submittedName>
        <fullName evidence="2">Uncharacterized protein</fullName>
    </submittedName>
</protein>